<name>A0A1G2MLY2_9BACT</name>
<reference evidence="1 2" key="1">
    <citation type="journal article" date="2016" name="Nat. Commun.">
        <title>Thousands of microbial genomes shed light on interconnected biogeochemical processes in an aquifer system.</title>
        <authorList>
            <person name="Anantharaman K."/>
            <person name="Brown C.T."/>
            <person name="Hug L.A."/>
            <person name="Sharon I."/>
            <person name="Castelle C.J."/>
            <person name="Probst A.J."/>
            <person name="Thomas B.C."/>
            <person name="Singh A."/>
            <person name="Wilkins M.J."/>
            <person name="Karaoz U."/>
            <person name="Brodie E.L."/>
            <person name="Williams K.H."/>
            <person name="Hubbard S.S."/>
            <person name="Banfield J.F."/>
        </authorList>
    </citation>
    <scope>NUCLEOTIDE SEQUENCE [LARGE SCALE GENOMIC DNA]</scope>
</reference>
<dbReference type="Proteomes" id="UP000177130">
    <property type="component" value="Unassembled WGS sequence"/>
</dbReference>
<proteinExistence type="predicted"/>
<protein>
    <submittedName>
        <fullName evidence="1">Uncharacterized protein</fullName>
    </submittedName>
</protein>
<organism evidence="1 2">
    <name type="scientific">Candidatus Taylorbacteria bacterium RIFCSPHIGHO2_02_FULL_43_32b</name>
    <dbReference type="NCBI Taxonomy" id="1802306"/>
    <lineage>
        <taxon>Bacteria</taxon>
        <taxon>Candidatus Tayloriibacteriota</taxon>
    </lineage>
</organism>
<comment type="caution">
    <text evidence="1">The sequence shown here is derived from an EMBL/GenBank/DDBJ whole genome shotgun (WGS) entry which is preliminary data.</text>
</comment>
<sequence>MITINAFLYVVGASYRKKILLVAVPPPQSIVQIKLCNIYRRFRVSGLADCFDGKKFVNISVELQELCLFDKKLKAALDTDSTWHKI</sequence>
<dbReference type="AlphaFoldDB" id="A0A1G2MLY2"/>
<evidence type="ECO:0000313" key="2">
    <source>
        <dbReference type="Proteomes" id="UP000177130"/>
    </source>
</evidence>
<evidence type="ECO:0000313" key="1">
    <source>
        <dbReference type="EMBL" id="OHA24867.1"/>
    </source>
</evidence>
<accession>A0A1G2MLY2</accession>
<dbReference type="EMBL" id="MHRK01000003">
    <property type="protein sequence ID" value="OHA24867.1"/>
    <property type="molecule type" value="Genomic_DNA"/>
</dbReference>
<gene>
    <name evidence="1" type="ORF">A3C72_04855</name>
</gene>